<reference evidence="4 5" key="1">
    <citation type="journal article" date="2018" name="MBio">
        <title>Insights into the evolution of host association through the isolation and characterization of a novel human periodontal pathobiont, Desulfobulbus oralis.</title>
        <authorList>
            <person name="Cross K.L."/>
            <person name="Chirania P."/>
            <person name="Xiong W."/>
            <person name="Beall C.J."/>
            <person name="Elkins J.G."/>
            <person name="Giannone R.J."/>
            <person name="Griffen A.L."/>
            <person name="Guss A.M."/>
            <person name="Hettich R.L."/>
            <person name="Joshi S.S."/>
            <person name="Mokrzan E.M."/>
            <person name="Martin R.K."/>
            <person name="Zhulin I.B."/>
            <person name="Leys E.J."/>
            <person name="Podar M."/>
        </authorList>
    </citation>
    <scope>NUCLEOTIDE SEQUENCE [LARGE SCALE GENOMIC DNA]</scope>
    <source>
        <strain evidence="4 5">ORNL</strain>
    </source>
</reference>
<comment type="similarity">
    <text evidence="1">Belongs to the 4-oxalocrotonate tautomerase family.</text>
</comment>
<dbReference type="RefSeq" id="WP_104935667.1">
    <property type="nucleotide sequence ID" value="NZ_CP021255.1"/>
</dbReference>
<dbReference type="InterPro" id="IPR004370">
    <property type="entry name" value="4-OT-like_dom"/>
</dbReference>
<dbReference type="Gene3D" id="3.30.429.10">
    <property type="entry name" value="Macrophage Migration Inhibitory Factor"/>
    <property type="match status" value="1"/>
</dbReference>
<evidence type="ECO:0000259" key="3">
    <source>
        <dbReference type="Pfam" id="PF01361"/>
    </source>
</evidence>
<dbReference type="PANTHER" id="PTHR35530:SF1">
    <property type="entry name" value="2-HYDROXYMUCONATE TAUTOMERASE"/>
    <property type="match status" value="1"/>
</dbReference>
<dbReference type="KEGG" id="deo:CAY53_01645"/>
<evidence type="ECO:0000256" key="2">
    <source>
        <dbReference type="ARBA" id="ARBA00023235"/>
    </source>
</evidence>
<dbReference type="Pfam" id="PF01361">
    <property type="entry name" value="Tautomerase"/>
    <property type="match status" value="1"/>
</dbReference>
<dbReference type="Proteomes" id="UP000239867">
    <property type="component" value="Chromosome"/>
</dbReference>
<dbReference type="GO" id="GO:0016853">
    <property type="term" value="F:isomerase activity"/>
    <property type="evidence" value="ECO:0007669"/>
    <property type="project" value="UniProtKB-KW"/>
</dbReference>
<keyword evidence="5" id="KW-1185">Reference proteome</keyword>
<dbReference type="AlphaFoldDB" id="A0A2L1GKZ9"/>
<name>A0A2L1GKZ9_9BACT</name>
<sequence>MPYVSIRVAGTLTREQKAQIASEVTETIHRVANKPKENIMIMIDELSRENIAKEGKLLDGK</sequence>
<dbReference type="InterPro" id="IPR014347">
    <property type="entry name" value="Tautomerase/MIF_sf"/>
</dbReference>
<evidence type="ECO:0000256" key="1">
    <source>
        <dbReference type="ARBA" id="ARBA00006723"/>
    </source>
</evidence>
<dbReference type="PANTHER" id="PTHR35530">
    <property type="entry name" value="TAUTOMERASE-RELATED"/>
    <property type="match status" value="1"/>
</dbReference>
<evidence type="ECO:0000313" key="4">
    <source>
        <dbReference type="EMBL" id="AVD70352.1"/>
    </source>
</evidence>
<protein>
    <submittedName>
        <fullName evidence="4">4-oxalocrotonate tautomerase</fullName>
    </submittedName>
</protein>
<keyword evidence="2" id="KW-0413">Isomerase</keyword>
<feature type="domain" description="4-oxalocrotonate tautomerase-like" evidence="3">
    <location>
        <begin position="2"/>
        <end position="57"/>
    </location>
</feature>
<gene>
    <name evidence="4" type="ORF">CAY53_01645</name>
</gene>
<dbReference type="EMBL" id="CP021255">
    <property type="protein sequence ID" value="AVD70352.1"/>
    <property type="molecule type" value="Genomic_DNA"/>
</dbReference>
<dbReference type="OrthoDB" id="9799841at2"/>
<evidence type="ECO:0000313" key="5">
    <source>
        <dbReference type="Proteomes" id="UP000239867"/>
    </source>
</evidence>
<proteinExistence type="inferred from homology"/>
<organism evidence="4 5">
    <name type="scientific">Desulfobulbus oralis</name>
    <dbReference type="NCBI Taxonomy" id="1986146"/>
    <lineage>
        <taxon>Bacteria</taxon>
        <taxon>Pseudomonadati</taxon>
        <taxon>Thermodesulfobacteriota</taxon>
        <taxon>Desulfobulbia</taxon>
        <taxon>Desulfobulbales</taxon>
        <taxon>Desulfobulbaceae</taxon>
        <taxon>Desulfobulbus</taxon>
    </lineage>
</organism>
<dbReference type="SUPFAM" id="SSF55331">
    <property type="entry name" value="Tautomerase/MIF"/>
    <property type="match status" value="1"/>
</dbReference>
<accession>A0A2L1GKZ9</accession>